<name>A0A844B9Z2_9BURK</name>
<feature type="chain" id="PRO_5032335934" evidence="1">
    <location>
        <begin position="36"/>
        <end position="143"/>
    </location>
</feature>
<protein>
    <submittedName>
        <fullName evidence="2">Uncharacterized protein</fullName>
    </submittedName>
</protein>
<proteinExistence type="predicted"/>
<keyword evidence="1" id="KW-0732">Signal</keyword>
<comment type="caution">
    <text evidence="2">The sequence shown here is derived from an EMBL/GenBank/DDBJ whole genome shotgun (WGS) entry which is preliminary data.</text>
</comment>
<dbReference type="EMBL" id="WJBU01000012">
    <property type="protein sequence ID" value="MRD48297.1"/>
    <property type="molecule type" value="Genomic_DNA"/>
</dbReference>
<reference evidence="2 3" key="1">
    <citation type="submission" date="2019-11" db="EMBL/GenBank/DDBJ databases">
        <title>Caenimonas koreensis gen. nov., sp. nov., isolated from activated sludge.</title>
        <authorList>
            <person name="Seung H.R."/>
        </authorList>
    </citation>
    <scope>NUCLEOTIDE SEQUENCE [LARGE SCALE GENOMIC DNA]</scope>
    <source>
        <strain evidence="2 3">EMB320</strain>
    </source>
</reference>
<dbReference type="RefSeq" id="WP_153585623.1">
    <property type="nucleotide sequence ID" value="NZ_WJBU01000012.1"/>
</dbReference>
<dbReference type="OrthoDB" id="7019622at2"/>
<evidence type="ECO:0000256" key="1">
    <source>
        <dbReference type="SAM" id="SignalP"/>
    </source>
</evidence>
<evidence type="ECO:0000313" key="2">
    <source>
        <dbReference type="EMBL" id="MRD48297.1"/>
    </source>
</evidence>
<accession>A0A844B9Z2</accession>
<gene>
    <name evidence="2" type="ORF">GHT07_13485</name>
</gene>
<evidence type="ECO:0000313" key="3">
    <source>
        <dbReference type="Proteomes" id="UP000487350"/>
    </source>
</evidence>
<dbReference type="Proteomes" id="UP000487350">
    <property type="component" value="Unassembled WGS sequence"/>
</dbReference>
<feature type="signal peptide" evidence="1">
    <location>
        <begin position="1"/>
        <end position="35"/>
    </location>
</feature>
<dbReference type="AlphaFoldDB" id="A0A844B9Z2"/>
<sequence length="143" mass="15047">MNRCHKTGARLASALMMCAALAGASLSIAPAPAFAQMIRSVPADVKLAKMVITQPPVITLNGQVDRLSPGSRIRDLNNMVVLSGSITNLELPVVYKRDAAGLVHEVWLLTPAEYTKLGGVNTGDPEGVVRFAALLAAIFGARP</sequence>
<organism evidence="2 3">
    <name type="scientific">Caenimonas koreensis DSM 17982</name>
    <dbReference type="NCBI Taxonomy" id="1121255"/>
    <lineage>
        <taxon>Bacteria</taxon>
        <taxon>Pseudomonadati</taxon>
        <taxon>Pseudomonadota</taxon>
        <taxon>Betaproteobacteria</taxon>
        <taxon>Burkholderiales</taxon>
        <taxon>Comamonadaceae</taxon>
        <taxon>Caenimonas</taxon>
    </lineage>
</organism>
<keyword evidence="3" id="KW-1185">Reference proteome</keyword>